<dbReference type="CDD" id="cd05468">
    <property type="entry name" value="pVHL"/>
    <property type="match status" value="1"/>
</dbReference>
<dbReference type="InterPro" id="IPR037140">
    <property type="entry name" value="VHL_beta_dom_sf"/>
</dbReference>
<accession>T1GR73</accession>
<keyword evidence="4" id="KW-1185">Reference proteome</keyword>
<dbReference type="STRING" id="36166.T1GR73"/>
<dbReference type="EnsemblMetazoa" id="MESCA006149-RA">
    <property type="protein sequence ID" value="MESCA006149-PA"/>
    <property type="gene ID" value="MESCA006149"/>
</dbReference>
<dbReference type="EMBL" id="CAQQ02080644">
    <property type="status" value="NOT_ANNOTATED_CDS"/>
    <property type="molecule type" value="Genomic_DNA"/>
</dbReference>
<dbReference type="Pfam" id="PF01847">
    <property type="entry name" value="VHL"/>
    <property type="match status" value="1"/>
</dbReference>
<evidence type="ECO:0000259" key="2">
    <source>
        <dbReference type="Pfam" id="PF01847"/>
    </source>
</evidence>
<organism evidence="3 4">
    <name type="scientific">Megaselia scalaris</name>
    <name type="common">Humpbacked fly</name>
    <name type="synonym">Phora scalaris</name>
    <dbReference type="NCBI Taxonomy" id="36166"/>
    <lineage>
        <taxon>Eukaryota</taxon>
        <taxon>Metazoa</taxon>
        <taxon>Ecdysozoa</taxon>
        <taxon>Arthropoda</taxon>
        <taxon>Hexapoda</taxon>
        <taxon>Insecta</taxon>
        <taxon>Pterygota</taxon>
        <taxon>Neoptera</taxon>
        <taxon>Endopterygota</taxon>
        <taxon>Diptera</taxon>
        <taxon>Brachycera</taxon>
        <taxon>Muscomorpha</taxon>
        <taxon>Platypezoidea</taxon>
        <taxon>Phoridae</taxon>
        <taxon>Megaseliini</taxon>
        <taxon>Megaselia</taxon>
    </lineage>
</organism>
<name>T1GR73_MEGSC</name>
<dbReference type="OMA" id="INISGRH"/>
<evidence type="ECO:0000256" key="1">
    <source>
        <dbReference type="ARBA" id="ARBA00010057"/>
    </source>
</evidence>
<protein>
    <recommendedName>
        <fullName evidence="2">von Hippel-Lindau disease tumour suppressor beta domain-containing protein</fullName>
    </recommendedName>
</protein>
<dbReference type="FunFam" id="2.60.40.780:FF:000001">
    <property type="entry name" value="von Hippel-Lindau disease tumor suppressor"/>
    <property type="match status" value="1"/>
</dbReference>
<comment type="similarity">
    <text evidence="1">Belongs to the VHL family.</text>
</comment>
<dbReference type="AlphaFoldDB" id="T1GR73"/>
<feature type="domain" description="von Hippel-Lindau disease tumour suppressor beta" evidence="2">
    <location>
        <begin position="8"/>
        <end position="78"/>
    </location>
</feature>
<reference evidence="4" key="1">
    <citation type="submission" date="2013-02" db="EMBL/GenBank/DDBJ databases">
        <authorList>
            <person name="Hughes D."/>
        </authorList>
    </citation>
    <scope>NUCLEOTIDE SEQUENCE</scope>
    <source>
        <strain>Durham</strain>
        <strain evidence="4">NC isolate 2 -- Noor lab</strain>
    </source>
</reference>
<dbReference type="InterPro" id="IPR024053">
    <property type="entry name" value="VHL_beta_dom"/>
</dbReference>
<dbReference type="InterPro" id="IPR036208">
    <property type="entry name" value="VHL_sf"/>
</dbReference>
<dbReference type="Gene3D" id="2.60.40.780">
    <property type="entry name" value="von Hippel-Lindau disease tumour suppressor, beta domain"/>
    <property type="match status" value="1"/>
</dbReference>
<proteinExistence type="inferred from homology"/>
<dbReference type="SUPFAM" id="SSF49468">
    <property type="entry name" value="VHL"/>
    <property type="match status" value="1"/>
</dbReference>
<reference evidence="3" key="2">
    <citation type="submission" date="2015-06" db="UniProtKB">
        <authorList>
            <consortium name="EnsemblMetazoa"/>
        </authorList>
    </citation>
    <scope>IDENTIFICATION</scope>
</reference>
<dbReference type="Proteomes" id="UP000015102">
    <property type="component" value="Unassembled WGS sequence"/>
</dbReference>
<evidence type="ECO:0000313" key="3">
    <source>
        <dbReference type="EnsemblMetazoa" id="MESCA006149-PA"/>
    </source>
</evidence>
<dbReference type="InterPro" id="IPR022772">
    <property type="entry name" value="VHL_tumour_suppress_b/a_dom"/>
</dbReference>
<evidence type="ECO:0000313" key="4">
    <source>
        <dbReference type="Proteomes" id="UP000015102"/>
    </source>
</evidence>
<sequence length="99" mass="11555">MQPRLISGESVQEVFLLFINKSGRSADIFWINYNGEQKYFGTIEPGAQKKINTFSNHPWVFRSKITGEKLHIENKDILWQLQAFIMAEQLDVSFVFTSR</sequence>
<dbReference type="HOGENOM" id="CLU_2323040_0_0_1"/>